<dbReference type="AlphaFoldDB" id="A0AAD6ZCE1"/>
<dbReference type="Proteomes" id="UP001218218">
    <property type="component" value="Unassembled WGS sequence"/>
</dbReference>
<keyword evidence="3" id="KW-1185">Reference proteome</keyword>
<comment type="caution">
    <text evidence="2">The sequence shown here is derived from an EMBL/GenBank/DDBJ whole genome shotgun (WGS) entry which is preliminary data.</text>
</comment>
<dbReference type="EMBL" id="JARIHO010000060">
    <property type="protein sequence ID" value="KAJ7315777.1"/>
    <property type="molecule type" value="Genomic_DNA"/>
</dbReference>
<gene>
    <name evidence="2" type="ORF">DFH08DRAFT_820356</name>
</gene>
<evidence type="ECO:0000256" key="1">
    <source>
        <dbReference type="SAM" id="MobiDB-lite"/>
    </source>
</evidence>
<protein>
    <submittedName>
        <fullName evidence="2">Uncharacterized protein</fullName>
    </submittedName>
</protein>
<evidence type="ECO:0000313" key="3">
    <source>
        <dbReference type="Proteomes" id="UP001218218"/>
    </source>
</evidence>
<proteinExistence type="predicted"/>
<evidence type="ECO:0000313" key="2">
    <source>
        <dbReference type="EMBL" id="KAJ7315777.1"/>
    </source>
</evidence>
<feature type="compositionally biased region" description="Basic and acidic residues" evidence="1">
    <location>
        <begin position="128"/>
        <end position="139"/>
    </location>
</feature>
<name>A0AAD6ZCE1_9AGAR</name>
<feature type="region of interest" description="Disordered" evidence="1">
    <location>
        <begin position="113"/>
        <end position="139"/>
    </location>
</feature>
<organism evidence="2 3">
    <name type="scientific">Mycena albidolilacea</name>
    <dbReference type="NCBI Taxonomy" id="1033008"/>
    <lineage>
        <taxon>Eukaryota</taxon>
        <taxon>Fungi</taxon>
        <taxon>Dikarya</taxon>
        <taxon>Basidiomycota</taxon>
        <taxon>Agaricomycotina</taxon>
        <taxon>Agaricomycetes</taxon>
        <taxon>Agaricomycetidae</taxon>
        <taxon>Agaricales</taxon>
        <taxon>Marasmiineae</taxon>
        <taxon>Mycenaceae</taxon>
        <taxon>Mycena</taxon>
    </lineage>
</organism>
<sequence length="139" mass="15927">MAVQWTVWRRYGSRGTCITFDRTGQWTGRSSDGRRHLDKHRGLDRLHLQLGPMNANRVSSAGKDPLNSNGRACHREKISFKKLTYSAWILNFDAMSKDKSLEKFKKVFPSLKRVGGGHNQAVGQENNQSKHVEERCQDK</sequence>
<accession>A0AAD6ZCE1</accession>
<reference evidence="2" key="1">
    <citation type="submission" date="2023-03" db="EMBL/GenBank/DDBJ databases">
        <title>Massive genome expansion in bonnet fungi (Mycena s.s.) driven by repeated elements and novel gene families across ecological guilds.</title>
        <authorList>
            <consortium name="Lawrence Berkeley National Laboratory"/>
            <person name="Harder C.B."/>
            <person name="Miyauchi S."/>
            <person name="Viragh M."/>
            <person name="Kuo A."/>
            <person name="Thoen E."/>
            <person name="Andreopoulos B."/>
            <person name="Lu D."/>
            <person name="Skrede I."/>
            <person name="Drula E."/>
            <person name="Henrissat B."/>
            <person name="Morin E."/>
            <person name="Kohler A."/>
            <person name="Barry K."/>
            <person name="LaButti K."/>
            <person name="Morin E."/>
            <person name="Salamov A."/>
            <person name="Lipzen A."/>
            <person name="Mereny Z."/>
            <person name="Hegedus B."/>
            <person name="Baldrian P."/>
            <person name="Stursova M."/>
            <person name="Weitz H."/>
            <person name="Taylor A."/>
            <person name="Grigoriev I.V."/>
            <person name="Nagy L.G."/>
            <person name="Martin F."/>
            <person name="Kauserud H."/>
        </authorList>
    </citation>
    <scope>NUCLEOTIDE SEQUENCE</scope>
    <source>
        <strain evidence="2">CBHHK002</strain>
    </source>
</reference>